<protein>
    <recommendedName>
        <fullName evidence="4">Transmembrane protein</fullName>
    </recommendedName>
</protein>
<dbReference type="Proteomes" id="UP001295423">
    <property type="component" value="Unassembled WGS sequence"/>
</dbReference>
<reference evidence="2" key="1">
    <citation type="submission" date="2023-08" db="EMBL/GenBank/DDBJ databases">
        <authorList>
            <person name="Audoor S."/>
            <person name="Bilcke G."/>
        </authorList>
    </citation>
    <scope>NUCLEOTIDE SEQUENCE</scope>
</reference>
<keyword evidence="3" id="KW-1185">Reference proteome</keyword>
<evidence type="ECO:0000256" key="1">
    <source>
        <dbReference type="SAM" id="Phobius"/>
    </source>
</evidence>
<evidence type="ECO:0000313" key="3">
    <source>
        <dbReference type="Proteomes" id="UP001295423"/>
    </source>
</evidence>
<dbReference type="EMBL" id="CAKOGP040000302">
    <property type="protein sequence ID" value="CAJ1933752.1"/>
    <property type="molecule type" value="Genomic_DNA"/>
</dbReference>
<proteinExistence type="predicted"/>
<comment type="caution">
    <text evidence="2">The sequence shown here is derived from an EMBL/GenBank/DDBJ whole genome shotgun (WGS) entry which is preliminary data.</text>
</comment>
<gene>
    <name evidence="2" type="ORF">CYCCA115_LOCUS3442</name>
</gene>
<feature type="transmembrane region" description="Helical" evidence="1">
    <location>
        <begin position="85"/>
        <end position="106"/>
    </location>
</feature>
<evidence type="ECO:0000313" key="2">
    <source>
        <dbReference type="EMBL" id="CAJ1933752.1"/>
    </source>
</evidence>
<keyword evidence="1" id="KW-1133">Transmembrane helix</keyword>
<evidence type="ECO:0008006" key="4">
    <source>
        <dbReference type="Google" id="ProtNLM"/>
    </source>
</evidence>
<name>A0AAD2CGT5_9STRA</name>
<keyword evidence="1" id="KW-0472">Membrane</keyword>
<dbReference type="AlphaFoldDB" id="A0AAD2CGT5"/>
<accession>A0AAD2CGT5</accession>
<keyword evidence="1" id="KW-0812">Transmembrane</keyword>
<organism evidence="2 3">
    <name type="scientific">Cylindrotheca closterium</name>
    <dbReference type="NCBI Taxonomy" id="2856"/>
    <lineage>
        <taxon>Eukaryota</taxon>
        <taxon>Sar</taxon>
        <taxon>Stramenopiles</taxon>
        <taxon>Ochrophyta</taxon>
        <taxon>Bacillariophyta</taxon>
        <taxon>Bacillariophyceae</taxon>
        <taxon>Bacillariophycidae</taxon>
        <taxon>Bacillariales</taxon>
        <taxon>Bacillariaceae</taxon>
        <taxon>Cylindrotheca</taxon>
    </lineage>
</organism>
<sequence>MKTFEIILLLVCAIIDIQASAFVMRSSAIRKQSRSLAPSTKIWNENLNEEAEDLQREINKLVKDPPMFSAWNDENFDENALPIPIFTAQVVTIASVAFTAWIYYLGFSAPTNPPMP</sequence>
<feature type="transmembrane region" description="Helical" evidence="1">
    <location>
        <begin position="6"/>
        <end position="24"/>
    </location>
</feature>